<dbReference type="PROSITE" id="PS50294">
    <property type="entry name" value="WD_REPEATS_REGION"/>
    <property type="match status" value="4"/>
</dbReference>
<dbReference type="InterPro" id="IPR036322">
    <property type="entry name" value="WD40_repeat_dom_sf"/>
</dbReference>
<feature type="repeat" description="WD" evidence="3">
    <location>
        <begin position="1133"/>
        <end position="1173"/>
    </location>
</feature>
<keyword evidence="2" id="KW-0677">Repeat</keyword>
<dbReference type="PROSITE" id="PS50082">
    <property type="entry name" value="WD_REPEATS_2"/>
    <property type="match status" value="6"/>
</dbReference>
<evidence type="ECO:0000256" key="2">
    <source>
        <dbReference type="ARBA" id="ARBA00022737"/>
    </source>
</evidence>
<reference evidence="7" key="1">
    <citation type="submission" date="2021-01" db="EMBL/GenBank/DDBJ databases">
        <title>WGS of actinomycetes isolated from Thailand.</title>
        <authorList>
            <person name="Thawai C."/>
        </authorList>
    </citation>
    <scope>NUCLEOTIDE SEQUENCE</scope>
    <source>
        <strain evidence="7">RCU-197</strain>
    </source>
</reference>
<proteinExistence type="predicted"/>
<evidence type="ECO:0000259" key="6">
    <source>
        <dbReference type="Pfam" id="PF20703"/>
    </source>
</evidence>
<dbReference type="InterPro" id="IPR001680">
    <property type="entry name" value="WD40_rpt"/>
</dbReference>
<feature type="repeat" description="WD" evidence="3">
    <location>
        <begin position="1309"/>
        <end position="1350"/>
    </location>
</feature>
<dbReference type="PRINTS" id="PR00320">
    <property type="entry name" value="GPROTEINBRPT"/>
</dbReference>
<evidence type="ECO:0000256" key="4">
    <source>
        <dbReference type="SAM" id="MobiDB-lite"/>
    </source>
</evidence>
<keyword evidence="5" id="KW-0812">Transmembrane</keyword>
<dbReference type="SMART" id="SM00320">
    <property type="entry name" value="WD40"/>
    <property type="match status" value="12"/>
</dbReference>
<protein>
    <recommendedName>
        <fullName evidence="6">Novel STAND NTPase 1 domain-containing protein</fullName>
    </recommendedName>
</protein>
<evidence type="ECO:0000256" key="3">
    <source>
        <dbReference type="PROSITE-ProRule" id="PRU00221"/>
    </source>
</evidence>
<feature type="region of interest" description="Disordered" evidence="4">
    <location>
        <begin position="1428"/>
        <end position="1456"/>
    </location>
</feature>
<accession>A0A937JKC0</accession>
<dbReference type="InterPro" id="IPR011047">
    <property type="entry name" value="Quinoprotein_ADH-like_sf"/>
</dbReference>
<comment type="caution">
    <text evidence="7">The sequence shown here is derived from an EMBL/GenBank/DDBJ whole genome shotgun (WGS) entry which is preliminary data.</text>
</comment>
<dbReference type="InterPro" id="IPR025662">
    <property type="entry name" value="Sigma_54_int_dom_ATP-bd_1"/>
</dbReference>
<keyword evidence="5" id="KW-0472">Membrane</keyword>
<feature type="repeat" description="WD" evidence="3">
    <location>
        <begin position="1266"/>
        <end position="1307"/>
    </location>
</feature>
<dbReference type="PANTHER" id="PTHR19879">
    <property type="entry name" value="TRANSCRIPTION INITIATION FACTOR TFIID"/>
    <property type="match status" value="1"/>
</dbReference>
<dbReference type="InterPro" id="IPR015943">
    <property type="entry name" value="WD40/YVTN_repeat-like_dom_sf"/>
</dbReference>
<dbReference type="RefSeq" id="WP_201834201.1">
    <property type="nucleotide sequence ID" value="NZ_JAERRK010000004.1"/>
</dbReference>
<dbReference type="Pfam" id="PF20703">
    <property type="entry name" value="nSTAND1"/>
    <property type="match status" value="1"/>
</dbReference>
<evidence type="ECO:0000313" key="7">
    <source>
        <dbReference type="EMBL" id="MBL1082359.1"/>
    </source>
</evidence>
<dbReference type="Gene3D" id="2.130.10.10">
    <property type="entry name" value="YVTN repeat-like/Quinoprotein amine dehydrogenase"/>
    <property type="match status" value="5"/>
</dbReference>
<dbReference type="SUPFAM" id="SSF50998">
    <property type="entry name" value="Quinoprotein alcohol dehydrogenase-like"/>
    <property type="match status" value="1"/>
</dbReference>
<feature type="repeat" description="WD" evidence="3">
    <location>
        <begin position="1050"/>
        <end position="1084"/>
    </location>
</feature>
<evidence type="ECO:0000256" key="5">
    <source>
        <dbReference type="SAM" id="Phobius"/>
    </source>
</evidence>
<dbReference type="SUPFAM" id="SSF50978">
    <property type="entry name" value="WD40 repeat-like"/>
    <property type="match status" value="1"/>
</dbReference>
<dbReference type="PROSITE" id="PS00675">
    <property type="entry name" value="SIGMA54_INTERACT_1"/>
    <property type="match status" value="1"/>
</dbReference>
<keyword evidence="8" id="KW-1185">Reference proteome</keyword>
<keyword evidence="5" id="KW-1133">Transmembrane helix</keyword>
<evidence type="ECO:0000256" key="1">
    <source>
        <dbReference type="ARBA" id="ARBA00022574"/>
    </source>
</evidence>
<organism evidence="7 8">
    <name type="scientific">Streptomyces actinomycinicus</name>
    <dbReference type="NCBI Taxonomy" id="1695166"/>
    <lineage>
        <taxon>Bacteria</taxon>
        <taxon>Bacillati</taxon>
        <taxon>Actinomycetota</taxon>
        <taxon>Actinomycetes</taxon>
        <taxon>Kitasatosporales</taxon>
        <taxon>Streptomycetaceae</taxon>
        <taxon>Streptomyces</taxon>
    </lineage>
</organism>
<dbReference type="SUPFAM" id="SSF52540">
    <property type="entry name" value="P-loop containing nucleoside triphosphate hydrolases"/>
    <property type="match status" value="1"/>
</dbReference>
<evidence type="ECO:0000313" key="8">
    <source>
        <dbReference type="Proteomes" id="UP000661858"/>
    </source>
</evidence>
<dbReference type="Proteomes" id="UP000661858">
    <property type="component" value="Unassembled WGS sequence"/>
</dbReference>
<dbReference type="InterPro" id="IPR020472">
    <property type="entry name" value="WD40_PAC1"/>
</dbReference>
<dbReference type="CDD" id="cd00200">
    <property type="entry name" value="WD40"/>
    <property type="match status" value="2"/>
</dbReference>
<feature type="repeat" description="WD" evidence="3">
    <location>
        <begin position="844"/>
        <end position="885"/>
    </location>
</feature>
<dbReference type="Pfam" id="PF00400">
    <property type="entry name" value="WD40"/>
    <property type="match status" value="8"/>
</dbReference>
<gene>
    <name evidence="7" type="ORF">JK359_10250</name>
</gene>
<dbReference type="PROSITE" id="PS00678">
    <property type="entry name" value="WD_REPEATS_1"/>
    <property type="match status" value="1"/>
</dbReference>
<dbReference type="InterPro" id="IPR019775">
    <property type="entry name" value="WD40_repeat_CS"/>
</dbReference>
<dbReference type="PANTHER" id="PTHR19879:SF9">
    <property type="entry name" value="TRANSCRIPTION INITIATION FACTOR TFIID SUBUNIT 5"/>
    <property type="match status" value="1"/>
</dbReference>
<feature type="repeat" description="WD" evidence="3">
    <location>
        <begin position="801"/>
        <end position="842"/>
    </location>
</feature>
<feature type="transmembrane region" description="Helical" evidence="5">
    <location>
        <begin position="720"/>
        <end position="741"/>
    </location>
</feature>
<keyword evidence="1 3" id="KW-0853">WD repeat</keyword>
<sequence length="1588" mass="167730">MNDDQAGAGQDEPRRLMLAGMRGRLRRYTEASTPGVRRWTPRLLLAALAAGAFGALLGPDAALLPTSIGVLSSVGGNVLTDLVTSAVDHLRPDASREEAEDELQRRIEEVLAEGGDRAAVLRAAVARVLRDSGAIGELLREESGSGPGTGGGAGPELIVGLTELTTQFAEFRFLLGELGPALDGLRSSVDRNSAQYERVMDAVRRQEATTERVTGYIAAALSGGPPQTRAPAPRPRWVGDCPYRGLAAFREEDAELFHGRARAIEELAGITSLVLADEHPGPAMVMLTGDSGVGKSSLLRAGLLPALAAGAEGLPPETARWPQIVMTPREFGDPLGTLALHLAPVLRGGDQRTLRDRLTADPESMGRYVRQALLTERLDRRQAGAPADGLRLVLVVDQFEELFGVGTPDTRQAAAFVTALRSATTPAAGHGKPPALVVIGMRGDQQGNCSRYEVLRQALQRNQFILGPMEEPDLRRVIVDQAEAAGLEVEPRLVERILTELRTLEHSVPDGGFGAGALPLLSQAMLLTWGRLDGNRLTDHGYELSGGVRGAVETSAERVYAALSPHEQAVAADALRRLALIGPDTPAVSRRVPLQDLPEEAPPVLLKFAERRLVVVGDDFAQPAHQTLLQAWPRLREWLGTDIREWRLHSRLAQDAERWSEDGRNPAHLYQGPLLATMREAERRWRADPGRFPTPEGRQREFLEACSSAETVRVRRRRRLTAAAAVAVVLAVVFGVLAAVAGGRLGSERDAELSRQLARSSAQDADPVEAALLAAAAWRVAPTDEARHGLRAVLAGPLRGTLTGRGAVTAIAHSPDGRTIATGGTDSLIRLWDAASHRPVGKPLAGPAGTVTSLAFSPDGRTLTGAGDDHTVRRWDLRGGRSRARAGSAIAVGDTGPIVLGPGGSSFFSGTRLWDTASGKPRGDPLDTPVSGAAFSSDGRLLATADGARHVRVWDTAVQRRAGPVLTGASGPLAFTPDGKYLVVAAASGGLRLRDLAGRQWIGDRPGCREGTAPSALAVAPAGTTIAVGCGDGSVTLWSLSGRRLLGGPLRGHAGRVDALSFSPDGSALASAGDGGPEVRLWRVGDPLVTSLEDRDGPVAASPDGRYVAAGAPGNGDWRVRLWDVATGRNTALGGLSDWTGALAFSPDGHTVAGAADDRIRIWYTGSGRQLTTLAGAGPVQALAWSADGRSLSAAASEAGFTVRRWDARTGRLLRRLTADVAPGDSLESLGHLTFSPDLRTLATVGEGQSVRLWELGHGRPAGEAMRGENGRVDAVAFSPDGRLLAATGADGTVRLWDTTRRRPLGRPLDGHSDEVSAVAFSGDGRTLASAGRDGTVRLWDTSTRTPLGVPFTGPFKAVRALAFLPGRGALAAITDVPTLDVWRVAEPDDLLGAVCAAAGRPMTRAEWERYAPGAEFRQVCGDPPSGARVLPSAASFPPPGPLESPGPSRSPVGPASAARYAGRYTLVLDGDATRAAFRPEAPAQTHPLQQDLDFLAGFYRGDHELTLRSACTATDCTLRMTGFADLPAVTLRRTTKGTFRGTAGARTWTLRADTVADGRVTSLTLVYEIRDASRRYSGAQGFRGARP</sequence>
<dbReference type="InterPro" id="IPR049052">
    <property type="entry name" value="nSTAND1"/>
</dbReference>
<dbReference type="EMBL" id="JAERRK010000004">
    <property type="protein sequence ID" value="MBL1082359.1"/>
    <property type="molecule type" value="Genomic_DNA"/>
</dbReference>
<feature type="domain" description="Novel STAND NTPase 1" evidence="6">
    <location>
        <begin position="242"/>
        <end position="666"/>
    </location>
</feature>
<dbReference type="InterPro" id="IPR027417">
    <property type="entry name" value="P-loop_NTPase"/>
</dbReference>
<name>A0A937JKC0_9ACTN</name>